<proteinExistence type="predicted"/>
<protein>
    <recommendedName>
        <fullName evidence="7">NodB homology domain-containing protein</fullName>
    </recommendedName>
</protein>
<dbReference type="Proteomes" id="UP000714618">
    <property type="component" value="Unassembled WGS sequence"/>
</dbReference>
<dbReference type="CDD" id="cd10951">
    <property type="entry name" value="CE4_ClCDA_like"/>
    <property type="match status" value="1"/>
</dbReference>
<gene>
    <name evidence="8" type="ORF">AWRI4233_LOCUS6135</name>
</gene>
<evidence type="ECO:0000256" key="3">
    <source>
        <dbReference type="ARBA" id="ARBA00022729"/>
    </source>
</evidence>
<dbReference type="PROSITE" id="PS51677">
    <property type="entry name" value="NODB"/>
    <property type="match status" value="1"/>
</dbReference>
<accession>A0A9N8JZP4</accession>
<dbReference type="PANTHER" id="PTHR46471">
    <property type="entry name" value="CHITIN DEACETYLASE"/>
    <property type="match status" value="1"/>
</dbReference>
<comment type="cofactor">
    <cofactor evidence="1">
        <name>Co(2+)</name>
        <dbReference type="ChEBI" id="CHEBI:48828"/>
    </cofactor>
</comment>
<keyword evidence="6" id="KW-0170">Cobalt</keyword>
<keyword evidence="3" id="KW-0732">Signal</keyword>
<organism evidence="8 9">
    <name type="scientific">Aureobasidium mustum</name>
    <dbReference type="NCBI Taxonomy" id="2773714"/>
    <lineage>
        <taxon>Eukaryota</taxon>
        <taxon>Fungi</taxon>
        <taxon>Dikarya</taxon>
        <taxon>Ascomycota</taxon>
        <taxon>Pezizomycotina</taxon>
        <taxon>Dothideomycetes</taxon>
        <taxon>Dothideomycetidae</taxon>
        <taxon>Dothideales</taxon>
        <taxon>Saccotheciaceae</taxon>
        <taxon>Aureobasidium</taxon>
    </lineage>
</organism>
<dbReference type="InterPro" id="IPR011330">
    <property type="entry name" value="Glyco_hydro/deAcase_b/a-brl"/>
</dbReference>
<evidence type="ECO:0000313" key="9">
    <source>
        <dbReference type="Proteomes" id="UP000714618"/>
    </source>
</evidence>
<keyword evidence="5" id="KW-0119">Carbohydrate metabolism</keyword>
<dbReference type="GO" id="GO:0005975">
    <property type="term" value="P:carbohydrate metabolic process"/>
    <property type="evidence" value="ECO:0007669"/>
    <property type="project" value="InterPro"/>
</dbReference>
<dbReference type="GO" id="GO:0016810">
    <property type="term" value="F:hydrolase activity, acting on carbon-nitrogen (but not peptide) bonds"/>
    <property type="evidence" value="ECO:0007669"/>
    <property type="project" value="InterPro"/>
</dbReference>
<keyword evidence="9" id="KW-1185">Reference proteome</keyword>
<feature type="domain" description="NodB homology" evidence="7">
    <location>
        <begin position="242"/>
        <end position="428"/>
    </location>
</feature>
<evidence type="ECO:0000256" key="4">
    <source>
        <dbReference type="ARBA" id="ARBA00022801"/>
    </source>
</evidence>
<comment type="caution">
    <text evidence="8">The sequence shown here is derived from an EMBL/GenBank/DDBJ whole genome shotgun (WGS) entry which is preliminary data.</text>
</comment>
<sequence>MVWVNCWNTTTDSSGSKPYPSSYQVFEQFIQTVAVQVIQKSEAIAKLEDKFPWAQTTLLSKMGLYAMPDIGKKDAPIKTTLPDALHFRRAIQNVQVRDMELEIPLQPKSGKLSAAKFDDDIDFSTVQKAWWDAILTAYKYTETCPQRMPLEMRITGSSNIVMAPFRGNNLGTCSIEVLTLGVMKNAWPAYAQEVLNKWMDLKDKDGNYLTTRPHWAKEWHDFQSRQSSPAAGIVYSKCSKPGVFALAFDDGPGQYTEELIKTLNAAGAKATFFFTGTLYGCIYNRASAVKAAYSSGHQVASHTWTHPQTLDSMSVAQLTTEMQKLETALVNIIGVKPTYMRPPYLKTGGNVPTAMRILGYRMITDSIDSQDWNGLSVSASEQKFRSAGPSTSDGKGHISLLHETYATTVRDLVPRLIKWAKENNLKMVTVGSVIEPMKTKRW</sequence>
<dbReference type="EMBL" id="CAIJEO010000007">
    <property type="protein sequence ID" value="CAD0097253.1"/>
    <property type="molecule type" value="Genomic_DNA"/>
</dbReference>
<dbReference type="Pfam" id="PF01522">
    <property type="entry name" value="Polysacc_deac_1"/>
    <property type="match status" value="1"/>
</dbReference>
<dbReference type="PANTHER" id="PTHR46471:SF9">
    <property type="entry name" value="CHITIN DEACETYLASE"/>
    <property type="match status" value="1"/>
</dbReference>
<evidence type="ECO:0000256" key="1">
    <source>
        <dbReference type="ARBA" id="ARBA00001941"/>
    </source>
</evidence>
<evidence type="ECO:0000259" key="7">
    <source>
        <dbReference type="PROSITE" id="PS51677"/>
    </source>
</evidence>
<evidence type="ECO:0000256" key="6">
    <source>
        <dbReference type="ARBA" id="ARBA00023285"/>
    </source>
</evidence>
<keyword evidence="4" id="KW-0378">Hydrolase</keyword>
<dbReference type="InterPro" id="IPR002509">
    <property type="entry name" value="NODB_dom"/>
</dbReference>
<dbReference type="GO" id="GO:0046872">
    <property type="term" value="F:metal ion binding"/>
    <property type="evidence" value="ECO:0007669"/>
    <property type="project" value="UniProtKB-KW"/>
</dbReference>
<evidence type="ECO:0000313" key="8">
    <source>
        <dbReference type="EMBL" id="CAD0097253.1"/>
    </source>
</evidence>
<name>A0A9N8JZP4_9PEZI</name>
<evidence type="ECO:0000256" key="5">
    <source>
        <dbReference type="ARBA" id="ARBA00023277"/>
    </source>
</evidence>
<dbReference type="OrthoDB" id="2125469at2759"/>
<dbReference type="Gene3D" id="3.20.20.370">
    <property type="entry name" value="Glycoside hydrolase/deacetylase"/>
    <property type="match status" value="1"/>
</dbReference>
<keyword evidence="2" id="KW-0479">Metal-binding</keyword>
<dbReference type="SUPFAM" id="SSF88713">
    <property type="entry name" value="Glycoside hydrolase/deacetylase"/>
    <property type="match status" value="1"/>
</dbReference>
<evidence type="ECO:0000256" key="2">
    <source>
        <dbReference type="ARBA" id="ARBA00022723"/>
    </source>
</evidence>
<dbReference type="AlphaFoldDB" id="A0A9N8JZP4"/>
<reference evidence="8" key="1">
    <citation type="submission" date="2020-06" db="EMBL/GenBank/DDBJ databases">
        <authorList>
            <person name="Onetto C."/>
        </authorList>
    </citation>
    <scope>NUCLEOTIDE SEQUENCE</scope>
</reference>